<gene>
    <name evidence="9" type="primary">fliO</name>
    <name evidence="9" type="ORF">GM173_14700</name>
</gene>
<dbReference type="EMBL" id="WOFE01000011">
    <property type="protein sequence ID" value="MBM5572818.1"/>
    <property type="molecule type" value="Genomic_DNA"/>
</dbReference>
<dbReference type="Pfam" id="PF04347">
    <property type="entry name" value="FliO"/>
    <property type="match status" value="1"/>
</dbReference>
<evidence type="ECO:0000256" key="3">
    <source>
        <dbReference type="ARBA" id="ARBA00022989"/>
    </source>
</evidence>
<keyword evidence="1 7" id="KW-1003">Cell membrane</keyword>
<feature type="chain" id="PRO_5046897073" description="Flagellar protein" evidence="8">
    <location>
        <begin position="21"/>
        <end position="138"/>
    </location>
</feature>
<proteinExistence type="inferred from homology"/>
<dbReference type="InterPro" id="IPR052205">
    <property type="entry name" value="FliO/MopB"/>
</dbReference>
<keyword evidence="10" id="KW-1185">Reference proteome</keyword>
<organism evidence="9 10">
    <name type="scientific">Deefgea chitinilytica</name>
    <dbReference type="NCBI Taxonomy" id="570276"/>
    <lineage>
        <taxon>Bacteria</taxon>
        <taxon>Pseudomonadati</taxon>
        <taxon>Pseudomonadota</taxon>
        <taxon>Betaproteobacteria</taxon>
        <taxon>Neisseriales</taxon>
        <taxon>Chitinibacteraceae</taxon>
        <taxon>Deefgea</taxon>
    </lineage>
</organism>
<evidence type="ECO:0000256" key="8">
    <source>
        <dbReference type="SAM" id="SignalP"/>
    </source>
</evidence>
<keyword evidence="2 7" id="KW-0812">Transmembrane</keyword>
<comment type="subcellular location">
    <subcellularLocation>
        <location evidence="7">Cell membrane</location>
    </subcellularLocation>
    <subcellularLocation>
        <location evidence="7">Bacterial flagellum basal body</location>
    </subcellularLocation>
</comment>
<keyword evidence="9" id="KW-0969">Cilium</keyword>
<evidence type="ECO:0000256" key="5">
    <source>
        <dbReference type="ARBA" id="ARBA00023143"/>
    </source>
</evidence>
<dbReference type="NCBIfam" id="TIGR03500">
    <property type="entry name" value="FliO_TIGR"/>
    <property type="match status" value="1"/>
</dbReference>
<dbReference type="RefSeq" id="WP_203572145.1">
    <property type="nucleotide sequence ID" value="NZ_WOFE01000011.1"/>
</dbReference>
<evidence type="ECO:0000313" key="10">
    <source>
        <dbReference type="Proteomes" id="UP001195660"/>
    </source>
</evidence>
<evidence type="ECO:0000256" key="2">
    <source>
        <dbReference type="ARBA" id="ARBA00022692"/>
    </source>
</evidence>
<evidence type="ECO:0000256" key="1">
    <source>
        <dbReference type="ARBA" id="ARBA00022475"/>
    </source>
</evidence>
<dbReference type="PANTHER" id="PTHR38766:SF1">
    <property type="entry name" value="FLAGELLAR PROTEIN FLIO"/>
    <property type="match status" value="1"/>
</dbReference>
<dbReference type="PANTHER" id="PTHR38766">
    <property type="entry name" value="FLAGELLAR PROTEIN FLIO"/>
    <property type="match status" value="1"/>
</dbReference>
<feature type="signal peptide" evidence="8">
    <location>
        <begin position="1"/>
        <end position="20"/>
    </location>
</feature>
<keyword evidence="3 7" id="KW-1133">Transmembrane helix</keyword>
<evidence type="ECO:0000256" key="6">
    <source>
        <dbReference type="ARBA" id="ARBA00037937"/>
    </source>
</evidence>
<accession>A0ABS2CF95</accession>
<comment type="caution">
    <text evidence="9">The sequence shown here is derived from an EMBL/GenBank/DDBJ whole genome shotgun (WGS) entry which is preliminary data.</text>
</comment>
<reference evidence="9 10" key="1">
    <citation type="submission" date="2019-11" db="EMBL/GenBank/DDBJ databases">
        <title>Novel Deefgea species.</title>
        <authorList>
            <person name="Han J.-H."/>
        </authorList>
    </citation>
    <scope>NUCLEOTIDE SEQUENCE [LARGE SCALE GENOMIC DNA]</scope>
    <source>
        <strain evidence="9 10">LMG 24817</strain>
    </source>
</reference>
<dbReference type="Proteomes" id="UP001195660">
    <property type="component" value="Unassembled WGS sequence"/>
</dbReference>
<keyword evidence="5 7" id="KW-0975">Bacterial flagellum</keyword>
<keyword evidence="9" id="KW-0966">Cell projection</keyword>
<evidence type="ECO:0000313" key="9">
    <source>
        <dbReference type="EMBL" id="MBM5572818.1"/>
    </source>
</evidence>
<evidence type="ECO:0000256" key="7">
    <source>
        <dbReference type="RuleBase" id="RU362064"/>
    </source>
</evidence>
<keyword evidence="4 7" id="KW-0472">Membrane</keyword>
<feature type="transmembrane region" description="Helical" evidence="7">
    <location>
        <begin position="30"/>
        <end position="53"/>
    </location>
</feature>
<evidence type="ECO:0000256" key="4">
    <source>
        <dbReference type="ARBA" id="ARBA00023136"/>
    </source>
</evidence>
<comment type="similarity">
    <text evidence="6 7">Belongs to the FliO/MopB family.</text>
</comment>
<protein>
    <recommendedName>
        <fullName evidence="7">Flagellar protein</fullName>
    </recommendedName>
</protein>
<keyword evidence="8" id="KW-0732">Signal</keyword>
<dbReference type="InterPro" id="IPR022781">
    <property type="entry name" value="Flagellar_biosynth_FliO"/>
</dbReference>
<sequence>MNLIRLFCGSLFGLPFSVLAATAKADSPVAGQIFQVIFALLLVLAIIVGAAWAMRRFSLVPGGANAQMRVVSGVMVGTRERVVIVEVRDTWLVLGVTSEQVNLLHSLEKPLDAPEMKPTPPQFAEWLQKAMAKRKTIK</sequence>
<keyword evidence="9" id="KW-0282">Flagellum</keyword>
<name>A0ABS2CF95_9NEIS</name>